<evidence type="ECO:0000259" key="2">
    <source>
        <dbReference type="SMART" id="SM00581"/>
    </source>
</evidence>
<dbReference type="EMBL" id="LK052896">
    <property type="protein sequence ID" value="CDR43200.1"/>
    <property type="molecule type" value="Genomic_DNA"/>
</dbReference>
<feature type="region of interest" description="Disordered" evidence="1">
    <location>
        <begin position="105"/>
        <end position="151"/>
    </location>
</feature>
<dbReference type="SMART" id="SM00581">
    <property type="entry name" value="PSP"/>
    <property type="match status" value="1"/>
</dbReference>
<feature type="compositionally biased region" description="Acidic residues" evidence="1">
    <location>
        <begin position="118"/>
        <end position="130"/>
    </location>
</feature>
<feature type="domain" description="PSP proline-rich" evidence="2">
    <location>
        <begin position="294"/>
        <end position="347"/>
    </location>
</feature>
<feature type="compositionally biased region" description="Acidic residues" evidence="1">
    <location>
        <begin position="510"/>
        <end position="526"/>
    </location>
</feature>
<accession>A0A061B132</accession>
<evidence type="ECO:0000313" key="3">
    <source>
        <dbReference type="EMBL" id="CDR43200.1"/>
    </source>
</evidence>
<dbReference type="Pfam" id="PF04046">
    <property type="entry name" value="PSP"/>
    <property type="match status" value="1"/>
</dbReference>
<feature type="region of interest" description="Disordered" evidence="1">
    <location>
        <begin position="1"/>
        <end position="76"/>
    </location>
</feature>
<dbReference type="OrthoDB" id="10260794at2759"/>
<dbReference type="Pfam" id="PF04037">
    <property type="entry name" value="DUF382"/>
    <property type="match status" value="1"/>
</dbReference>
<dbReference type="InterPro" id="IPR052584">
    <property type="entry name" value="U2_snRNP_Complex_Component"/>
</dbReference>
<evidence type="ECO:0000256" key="1">
    <source>
        <dbReference type="SAM" id="MobiDB-lite"/>
    </source>
</evidence>
<dbReference type="GO" id="GO:0005634">
    <property type="term" value="C:nucleus"/>
    <property type="evidence" value="ECO:0007669"/>
    <property type="project" value="InterPro"/>
</dbReference>
<feature type="compositionally biased region" description="Acidic residues" evidence="1">
    <location>
        <begin position="373"/>
        <end position="403"/>
    </location>
</feature>
<dbReference type="InterPro" id="IPR006568">
    <property type="entry name" value="PSP_pro-rich"/>
</dbReference>
<feature type="region of interest" description="Disordered" evidence="1">
    <location>
        <begin position="371"/>
        <end position="526"/>
    </location>
</feature>
<feature type="compositionally biased region" description="Basic and acidic residues" evidence="1">
    <location>
        <begin position="53"/>
        <end position="63"/>
    </location>
</feature>
<feature type="compositionally biased region" description="Basic and acidic residues" evidence="1">
    <location>
        <begin position="442"/>
        <end position="456"/>
    </location>
</feature>
<dbReference type="VEuPathDB" id="FungiDB:BON22_2868"/>
<proteinExistence type="predicted"/>
<feature type="compositionally biased region" description="Acidic residues" evidence="1">
    <location>
        <begin position="417"/>
        <end position="436"/>
    </location>
</feature>
<dbReference type="PANTHER" id="PTHR12785:SF6">
    <property type="entry name" value="SPLICING FACTOR 3B SUBUNIT 2"/>
    <property type="match status" value="1"/>
</dbReference>
<feature type="compositionally biased region" description="Low complexity" evidence="1">
    <location>
        <begin position="64"/>
        <end position="75"/>
    </location>
</feature>
<name>A0A061B132_CYBFA</name>
<dbReference type="PANTHER" id="PTHR12785">
    <property type="entry name" value="SPLICING FACTOR 3B"/>
    <property type="match status" value="1"/>
</dbReference>
<protein>
    <submittedName>
        <fullName evidence="3">CYFA0S11e01354g1_1</fullName>
    </submittedName>
</protein>
<feature type="compositionally biased region" description="Basic and acidic residues" evidence="1">
    <location>
        <begin position="105"/>
        <end position="117"/>
    </location>
</feature>
<feature type="compositionally biased region" description="Basic and acidic residues" evidence="1">
    <location>
        <begin position="500"/>
        <end position="509"/>
    </location>
</feature>
<dbReference type="InterPro" id="IPR007180">
    <property type="entry name" value="DUF382"/>
</dbReference>
<feature type="compositionally biased region" description="Polar residues" evidence="1">
    <location>
        <begin position="23"/>
        <end position="36"/>
    </location>
</feature>
<dbReference type="AlphaFoldDB" id="A0A061B132"/>
<gene>
    <name evidence="3" type="ORF">CYFA0S_11e01354g</name>
</gene>
<feature type="compositionally biased region" description="Basic residues" evidence="1">
    <location>
        <begin position="1"/>
        <end position="20"/>
    </location>
</feature>
<sequence length="526" mass="59429">MAKQQKSKNQLRREKAKLKKINQDSLSEQGTSTPPTSVDKKESNQADVTQAKEAAHNDIKDESAGISVSSAPSSGKIFESDMDKLLSMPEFSQFKQVFDRFHTEDAITTEDPKKGDIMSDDDAPLESDSETETKTNITDQPKMSKKKLRKANKMPLSELKAIASNPELVQWYDVDAADPVLLVQIKSQKNHIEVPPHWQYKRDYLSSKRGFEKKAFELPRFISETGITDMRDTTQEDDATLKQRQRERVQPKMNRLDMDYQKLHDAFFKFQTKPKLSKFGDVYYEGKENERFDYSVFKPGVVSLELRSALGIPDGVAMPWIQKMHQLGTPPSYPDMKFPGFNAPVELQDGATIELDHGDEVERELFGTLLVVDESESEEEEDEEDGQDSGEDEDEPQYVDEEEIGRNHEDASGDDAVVMEDEVQVVEEPSDEEDVPLAEVELASHDKDDEQVDPKKLYQIIKENVKAGSGLMSSGRSYEIPSAGAKRKSSGGEQQLSKKAKTETSKQEKEEDDDGGEDDEGEKFKF</sequence>
<dbReference type="PhylomeDB" id="A0A061B132"/>
<organism evidence="3">
    <name type="scientific">Cyberlindnera fabianii</name>
    <name type="common">Yeast</name>
    <name type="synonym">Hansenula fabianii</name>
    <dbReference type="NCBI Taxonomy" id="36022"/>
    <lineage>
        <taxon>Eukaryota</taxon>
        <taxon>Fungi</taxon>
        <taxon>Dikarya</taxon>
        <taxon>Ascomycota</taxon>
        <taxon>Saccharomycotina</taxon>
        <taxon>Saccharomycetes</taxon>
        <taxon>Phaffomycetales</taxon>
        <taxon>Phaffomycetaceae</taxon>
        <taxon>Cyberlindnera</taxon>
    </lineage>
</organism>
<reference evidence="3" key="1">
    <citation type="journal article" date="2014" name="Genome Announc.">
        <title>Genome sequence of the yeast Cyberlindnera fabianii (Hansenula fabianii).</title>
        <authorList>
            <person name="Freel K.C."/>
            <person name="Sarilar V."/>
            <person name="Neuveglise C."/>
            <person name="Devillers H."/>
            <person name="Friedrich A."/>
            <person name="Schacherer J."/>
        </authorList>
    </citation>
    <scope>NUCLEOTIDE SEQUENCE</scope>
    <source>
        <strain evidence="3">YJS4271</strain>
    </source>
</reference>